<dbReference type="Gene3D" id="3.40.630.30">
    <property type="match status" value="1"/>
</dbReference>
<dbReference type="EMBL" id="BMLG01000002">
    <property type="protein sequence ID" value="GGM24612.1"/>
    <property type="molecule type" value="Genomic_DNA"/>
</dbReference>
<reference evidence="2" key="1">
    <citation type="journal article" date="2014" name="Int. J. Syst. Evol. Microbiol.">
        <title>Complete genome sequence of Corynebacterium casei LMG S-19264T (=DSM 44701T), isolated from a smear-ripened cheese.</title>
        <authorList>
            <consortium name="US DOE Joint Genome Institute (JGI-PGF)"/>
            <person name="Walter F."/>
            <person name="Albersmeier A."/>
            <person name="Kalinowski J."/>
            <person name="Ruckert C."/>
        </authorList>
    </citation>
    <scope>NUCLEOTIDE SEQUENCE</scope>
    <source>
        <strain evidence="2">CGMCC 1.6333</strain>
    </source>
</reference>
<dbReference type="RefSeq" id="WP_117153206.1">
    <property type="nucleotide sequence ID" value="NZ_BMLG01000002.1"/>
</dbReference>
<dbReference type="InterPro" id="IPR000182">
    <property type="entry name" value="GNAT_dom"/>
</dbReference>
<sequence>MKIVQALNDKELQDAYTVRHHVFVEGQGVPAELERDDLDVEAHHFVGYLDNKPVAAGRVRIVDHYGKFERICVLEAYRGKSLGKELMLAIEEALVAKDIRRAKLNAQTHAESFYQALGYQTISNTFLDAGMPHVTMEKKLIAKTS</sequence>
<name>A0A917TIE4_9BACI</name>
<gene>
    <name evidence="2" type="ORF">GCM10011351_07940</name>
</gene>
<dbReference type="AlphaFoldDB" id="A0A917TIE4"/>
<keyword evidence="3" id="KW-1185">Reference proteome</keyword>
<dbReference type="Proteomes" id="UP000618460">
    <property type="component" value="Unassembled WGS sequence"/>
</dbReference>
<dbReference type="PANTHER" id="PTHR13355">
    <property type="entry name" value="GLUCOSAMINE 6-PHOSPHATE N-ACETYLTRANSFERASE"/>
    <property type="match status" value="1"/>
</dbReference>
<feature type="domain" description="N-acetyltransferase" evidence="1">
    <location>
        <begin position="2"/>
        <end position="141"/>
    </location>
</feature>
<dbReference type="PROSITE" id="PS51186">
    <property type="entry name" value="GNAT"/>
    <property type="match status" value="1"/>
</dbReference>
<organism evidence="2 3">
    <name type="scientific">Paraliobacillus quinghaiensis</name>
    <dbReference type="NCBI Taxonomy" id="470815"/>
    <lineage>
        <taxon>Bacteria</taxon>
        <taxon>Bacillati</taxon>
        <taxon>Bacillota</taxon>
        <taxon>Bacilli</taxon>
        <taxon>Bacillales</taxon>
        <taxon>Bacillaceae</taxon>
        <taxon>Paraliobacillus</taxon>
    </lineage>
</organism>
<dbReference type="InterPro" id="IPR039143">
    <property type="entry name" value="GNPNAT1-like"/>
</dbReference>
<dbReference type="PANTHER" id="PTHR13355:SF11">
    <property type="entry name" value="GLUCOSAMINE 6-PHOSPHATE N-ACETYLTRANSFERASE"/>
    <property type="match status" value="1"/>
</dbReference>
<dbReference type="SUPFAM" id="SSF55729">
    <property type="entry name" value="Acyl-CoA N-acyltransferases (Nat)"/>
    <property type="match status" value="1"/>
</dbReference>
<dbReference type="Pfam" id="PF13673">
    <property type="entry name" value="Acetyltransf_10"/>
    <property type="match status" value="1"/>
</dbReference>
<evidence type="ECO:0000313" key="3">
    <source>
        <dbReference type="Proteomes" id="UP000618460"/>
    </source>
</evidence>
<dbReference type="OrthoDB" id="9796171at2"/>
<dbReference type="InterPro" id="IPR016181">
    <property type="entry name" value="Acyl_CoA_acyltransferase"/>
</dbReference>
<evidence type="ECO:0000313" key="2">
    <source>
        <dbReference type="EMBL" id="GGM24612.1"/>
    </source>
</evidence>
<dbReference type="CDD" id="cd04301">
    <property type="entry name" value="NAT_SF"/>
    <property type="match status" value="1"/>
</dbReference>
<proteinExistence type="predicted"/>
<protein>
    <submittedName>
        <fullName evidence="2">N-acetyltransferase</fullName>
    </submittedName>
</protein>
<dbReference type="GO" id="GO:0004343">
    <property type="term" value="F:glucosamine 6-phosphate N-acetyltransferase activity"/>
    <property type="evidence" value="ECO:0007669"/>
    <property type="project" value="TreeGrafter"/>
</dbReference>
<reference evidence="2" key="2">
    <citation type="submission" date="2020-09" db="EMBL/GenBank/DDBJ databases">
        <authorList>
            <person name="Sun Q."/>
            <person name="Zhou Y."/>
        </authorList>
    </citation>
    <scope>NUCLEOTIDE SEQUENCE</scope>
    <source>
        <strain evidence="2">CGMCC 1.6333</strain>
    </source>
</reference>
<comment type="caution">
    <text evidence="2">The sequence shown here is derived from an EMBL/GenBank/DDBJ whole genome shotgun (WGS) entry which is preliminary data.</text>
</comment>
<accession>A0A917TIE4</accession>
<evidence type="ECO:0000259" key="1">
    <source>
        <dbReference type="PROSITE" id="PS51186"/>
    </source>
</evidence>